<evidence type="ECO:0000259" key="1">
    <source>
        <dbReference type="PROSITE" id="PS51272"/>
    </source>
</evidence>
<comment type="caution">
    <text evidence="2">The sequence shown here is derived from an EMBL/GenBank/DDBJ whole genome shotgun (WGS) entry which is preliminary data.</text>
</comment>
<dbReference type="InterPro" id="IPR032774">
    <property type="entry name" value="WG_beta_rep"/>
</dbReference>
<dbReference type="InterPro" id="IPR001119">
    <property type="entry name" value="SLH_dom"/>
</dbReference>
<gene>
    <name evidence="2" type="ORF">IQ260_19810</name>
</gene>
<feature type="domain" description="SLH" evidence="1">
    <location>
        <begin position="65"/>
        <end position="124"/>
    </location>
</feature>
<dbReference type="PANTHER" id="PTHR37841">
    <property type="entry name" value="GLR2918 PROTEIN"/>
    <property type="match status" value="1"/>
</dbReference>
<sequence length="716" mass="79336">MTVSFTDIQGHWAEDCIYQLAIHNLAQGYPDGRFAPDKSLTRAEFSAFIYLAFSTAEPVREPVVFKDLSNSHWAFDTIQFAYQTGFLSGYPGQYFKPDIAMPRVQAIKALVSGFGHDNGNIVNEVLVQYFDDAAEIPAYGARAIATAIQQRLIVNYPNLRQLRPNAEITRAELAAILCRALQIYCVPEEFIVGPAVAAPHPDALVLVRPQFDDIGDNVSVPLDISENLFVDGLTRVERGGKTGFINPQGQLVLPMELDRYKRGAFSEGRLPVEIDGKLGYIDATGKVAIAAQFTQAEAFRDGLAVVATRLDNNVNDYYAVIDRQGNFVVTPQYSGITPFSEGLAIAITFSGLCNGLDHTGKVVFQIDGIIPRGGFRNGYATFMKDKKMGLLDPQGNIVLAPEYISISGYSKGRAWVTRNPRDIGIVCVDFDGNPISPLSFLSGSANPFVDGWAWVTAASGQSGYLSDDGEFSTDFEWIGPFSDGLAAALTRNSLGYINRDREWVIPPQFDDPRQQPSTKDFHQYQGYTFSEGRAAVLKNGKFGFIDRTGEMVIPAQFEWVAPFSEGLAAVRSDREDFYIDSTGQKVFTSRFPIGPNIGYEQVSFKNGYALFIGEWGYGLIDKKGDVVIPGQFNRVQLNYADYDNARWLKVSLRLDRYIHGAPRPTDHQSPRPPYIQDYTWGLIRLPQTGTSTEQPLLLLEDNSSDHGQLLKQLVLT</sequence>
<organism evidence="2 3">
    <name type="scientific">Leptolyngbya cf. ectocarpi LEGE 11479</name>
    <dbReference type="NCBI Taxonomy" id="1828722"/>
    <lineage>
        <taxon>Bacteria</taxon>
        <taxon>Bacillati</taxon>
        <taxon>Cyanobacteriota</taxon>
        <taxon>Cyanophyceae</taxon>
        <taxon>Leptolyngbyales</taxon>
        <taxon>Leptolyngbyaceae</taxon>
        <taxon>Leptolyngbya group</taxon>
        <taxon>Leptolyngbya</taxon>
    </lineage>
</organism>
<dbReference type="AlphaFoldDB" id="A0A928ZWT0"/>
<evidence type="ECO:0000313" key="2">
    <source>
        <dbReference type="EMBL" id="MBE9068893.1"/>
    </source>
</evidence>
<protein>
    <submittedName>
        <fullName evidence="2">WG repeat-containing protein</fullName>
    </submittedName>
</protein>
<reference evidence="2" key="1">
    <citation type="submission" date="2020-10" db="EMBL/GenBank/DDBJ databases">
        <authorList>
            <person name="Castelo-Branco R."/>
            <person name="Eusebio N."/>
            <person name="Adriana R."/>
            <person name="Vieira A."/>
            <person name="Brugerolle De Fraissinette N."/>
            <person name="Rezende De Castro R."/>
            <person name="Schneider M.P."/>
            <person name="Vasconcelos V."/>
            <person name="Leao P.N."/>
        </authorList>
    </citation>
    <scope>NUCLEOTIDE SEQUENCE</scope>
    <source>
        <strain evidence="2">LEGE 11479</strain>
    </source>
</reference>
<dbReference type="Pfam" id="PF14903">
    <property type="entry name" value="WG_beta_rep"/>
    <property type="match status" value="8"/>
</dbReference>
<dbReference type="EMBL" id="JADEXP010000211">
    <property type="protein sequence ID" value="MBE9068893.1"/>
    <property type="molecule type" value="Genomic_DNA"/>
</dbReference>
<dbReference type="Proteomes" id="UP000615026">
    <property type="component" value="Unassembled WGS sequence"/>
</dbReference>
<name>A0A928ZWT0_LEPEC</name>
<dbReference type="PROSITE" id="PS51272">
    <property type="entry name" value="SLH"/>
    <property type="match status" value="3"/>
</dbReference>
<evidence type="ECO:0000313" key="3">
    <source>
        <dbReference type="Proteomes" id="UP000615026"/>
    </source>
</evidence>
<dbReference type="Pfam" id="PF00395">
    <property type="entry name" value="SLH"/>
    <property type="match status" value="3"/>
</dbReference>
<feature type="domain" description="SLH" evidence="1">
    <location>
        <begin position="127"/>
        <end position="191"/>
    </location>
</feature>
<proteinExistence type="predicted"/>
<keyword evidence="3" id="KW-1185">Reference proteome</keyword>
<accession>A0A928ZWT0</accession>
<dbReference type="SUPFAM" id="SSF69360">
    <property type="entry name" value="Cell wall binding repeat"/>
    <property type="match status" value="1"/>
</dbReference>
<feature type="domain" description="SLH" evidence="1">
    <location>
        <begin position="1"/>
        <end position="63"/>
    </location>
</feature>
<dbReference type="PANTHER" id="PTHR37841:SF1">
    <property type="entry name" value="DUF3298 DOMAIN-CONTAINING PROTEIN"/>
    <property type="match status" value="1"/>
</dbReference>
<dbReference type="RefSeq" id="WP_193994818.1">
    <property type="nucleotide sequence ID" value="NZ_JADEXP010000211.1"/>
</dbReference>